<dbReference type="InterPro" id="IPR003190">
    <property type="entry name" value="Asp_decarbox"/>
</dbReference>
<evidence type="ECO:0000256" key="4">
    <source>
        <dbReference type="ARBA" id="ARBA00022813"/>
    </source>
</evidence>
<feature type="active site" description="Proton donor" evidence="9 10">
    <location>
        <position position="58"/>
    </location>
</feature>
<feature type="chain" id="PRO_5023419542" description="Aspartate 1-decarboxylase alpha chain" evidence="9 13">
    <location>
        <begin position="25"/>
        <end position="141"/>
    </location>
</feature>
<evidence type="ECO:0000256" key="3">
    <source>
        <dbReference type="ARBA" id="ARBA00022793"/>
    </source>
</evidence>
<dbReference type="CDD" id="cd06919">
    <property type="entry name" value="Asp_decarbox"/>
    <property type="match status" value="1"/>
</dbReference>
<dbReference type="GO" id="GO:0006523">
    <property type="term" value="P:alanine biosynthetic process"/>
    <property type="evidence" value="ECO:0007669"/>
    <property type="project" value="InterPro"/>
</dbReference>
<evidence type="ECO:0000256" key="12">
    <source>
        <dbReference type="PIRSR" id="PIRSR006246-3"/>
    </source>
</evidence>
<dbReference type="PANTHER" id="PTHR21012:SF0">
    <property type="entry name" value="ASPARTATE 1-DECARBOXYLASE"/>
    <property type="match status" value="1"/>
</dbReference>
<evidence type="ECO:0000256" key="11">
    <source>
        <dbReference type="PIRSR" id="PIRSR006246-2"/>
    </source>
</evidence>
<feature type="binding site" evidence="9 11">
    <location>
        <begin position="73"/>
        <end position="75"/>
    </location>
    <ligand>
        <name>substrate</name>
    </ligand>
</feature>
<dbReference type="GO" id="GO:0005829">
    <property type="term" value="C:cytosol"/>
    <property type="evidence" value="ECO:0007669"/>
    <property type="project" value="TreeGrafter"/>
</dbReference>
<dbReference type="PANTHER" id="PTHR21012">
    <property type="entry name" value="ASPARTATE 1-DECARBOXYLASE"/>
    <property type="match status" value="1"/>
</dbReference>
<comment type="cofactor">
    <cofactor evidence="9 10">
        <name>pyruvate</name>
        <dbReference type="ChEBI" id="CHEBI:15361"/>
    </cofactor>
    <text evidence="9 10">Binds 1 pyruvoyl group covalently per subunit.</text>
</comment>
<dbReference type="PIRSF" id="PIRSF006246">
    <property type="entry name" value="Asp_decarbox"/>
    <property type="match status" value="1"/>
</dbReference>
<dbReference type="SUPFAM" id="SSF50692">
    <property type="entry name" value="ADC-like"/>
    <property type="match status" value="1"/>
</dbReference>
<keyword evidence="5 9" id="KW-0865">Zymogen</keyword>
<evidence type="ECO:0000256" key="10">
    <source>
        <dbReference type="PIRSR" id="PIRSR006246-1"/>
    </source>
</evidence>
<keyword evidence="2 9" id="KW-0566">Pantothenate biosynthesis</keyword>
<dbReference type="Proteomes" id="UP000316781">
    <property type="component" value="Unassembled WGS sequence"/>
</dbReference>
<comment type="PTM">
    <text evidence="9 12">Is synthesized initially as an inactive proenzyme, which is activated by self-cleavage at a specific serine bond to produce a beta-subunit with a hydroxyl group at its C-terminus and an alpha-subunit with a pyruvoyl group at its N-terminus.</text>
</comment>
<protein>
    <recommendedName>
        <fullName evidence="9">Aspartate 1-decarboxylase</fullName>
        <ecNumber evidence="9">4.1.1.11</ecNumber>
    </recommendedName>
    <alternativeName>
        <fullName evidence="9">Aspartate alpha-decarboxylase</fullName>
    </alternativeName>
    <component>
        <recommendedName>
            <fullName evidence="9">Aspartate 1-decarboxylase beta chain</fullName>
        </recommendedName>
    </component>
    <component>
        <recommendedName>
            <fullName evidence="9">Aspartate 1-decarboxylase alpha chain</fullName>
        </recommendedName>
    </component>
</protein>
<dbReference type="RefSeq" id="WP_142862849.1">
    <property type="nucleotide sequence ID" value="NZ_VJMF01000039.1"/>
</dbReference>
<name>A0A549SXJ8_METSR</name>
<keyword evidence="8 9" id="KW-0670">Pyruvate</keyword>
<keyword evidence="6 9" id="KW-0456">Lyase</keyword>
<reference evidence="15 16" key="1">
    <citation type="submission" date="2019-07" db="EMBL/GenBank/DDBJ databases">
        <title>Ln-dependent methylotrophs.</title>
        <authorList>
            <person name="Tani A."/>
        </authorList>
    </citation>
    <scope>NUCLEOTIDE SEQUENCE [LARGE SCALE GENOMIC DNA]</scope>
    <source>
        <strain evidence="15 16">SM89A</strain>
    </source>
</reference>
<gene>
    <name evidence="9" type="primary">panD</name>
    <name evidence="15" type="ORF">FM996_09775</name>
</gene>
<evidence type="ECO:0000256" key="1">
    <source>
        <dbReference type="ARBA" id="ARBA00022490"/>
    </source>
</evidence>
<dbReference type="GO" id="GO:0004068">
    <property type="term" value="F:aspartate 1-decarboxylase activity"/>
    <property type="evidence" value="ECO:0007669"/>
    <property type="project" value="UniProtKB-UniRule"/>
</dbReference>
<keyword evidence="7 9" id="KW-0704">Schiff base</keyword>
<evidence type="ECO:0000313" key="16">
    <source>
        <dbReference type="Proteomes" id="UP000316781"/>
    </source>
</evidence>
<dbReference type="UniPathway" id="UPA00028">
    <property type="reaction ID" value="UER00002"/>
</dbReference>
<keyword evidence="4 9" id="KW-0068">Autocatalytic cleavage</keyword>
<evidence type="ECO:0000256" key="6">
    <source>
        <dbReference type="ARBA" id="ARBA00023239"/>
    </source>
</evidence>
<keyword evidence="3 9" id="KW-0210">Decarboxylase</keyword>
<sequence length="141" mass="15142">MYREMMKSKLHRVTVTHADVDYVGSITIDRDLMDMVDLLPNEKVDVVNIANGARLSTYVIPGKRGSGVIGINGAAARMVSPGDLIIVIGYALVPGNELPSFKPAVVFVDGRNRPMLSGDDPLALPEDGCAHDLSRPALAEE</sequence>
<comment type="caution">
    <text evidence="15">The sequence shown here is derived from an EMBL/GenBank/DDBJ whole genome shotgun (WGS) entry which is preliminary data.</text>
</comment>
<dbReference type="EC" id="4.1.1.11" evidence="9"/>
<dbReference type="EMBL" id="VJMF01000039">
    <property type="protein sequence ID" value="TRL34340.1"/>
    <property type="molecule type" value="Genomic_DNA"/>
</dbReference>
<feature type="region of interest" description="Disordered" evidence="14">
    <location>
        <begin position="118"/>
        <end position="141"/>
    </location>
</feature>
<proteinExistence type="inferred from homology"/>
<dbReference type="HAMAP" id="MF_00446">
    <property type="entry name" value="PanD"/>
    <property type="match status" value="1"/>
</dbReference>
<comment type="catalytic activity">
    <reaction evidence="9">
        <text>L-aspartate + H(+) = beta-alanine + CO2</text>
        <dbReference type="Rhea" id="RHEA:19497"/>
        <dbReference type="ChEBI" id="CHEBI:15378"/>
        <dbReference type="ChEBI" id="CHEBI:16526"/>
        <dbReference type="ChEBI" id="CHEBI:29991"/>
        <dbReference type="ChEBI" id="CHEBI:57966"/>
        <dbReference type="EC" id="4.1.1.11"/>
    </reaction>
</comment>
<evidence type="ECO:0000313" key="15">
    <source>
        <dbReference type="EMBL" id="TRL34340.1"/>
    </source>
</evidence>
<evidence type="ECO:0000256" key="2">
    <source>
        <dbReference type="ARBA" id="ARBA00022655"/>
    </source>
</evidence>
<organism evidence="15 16">
    <name type="scientific">Methylosinus sporium</name>
    <dbReference type="NCBI Taxonomy" id="428"/>
    <lineage>
        <taxon>Bacteria</taxon>
        <taxon>Pseudomonadati</taxon>
        <taxon>Pseudomonadota</taxon>
        <taxon>Alphaproteobacteria</taxon>
        <taxon>Hyphomicrobiales</taxon>
        <taxon>Methylocystaceae</taxon>
        <taxon>Methylosinus</taxon>
    </lineage>
</organism>
<dbReference type="Gene3D" id="2.40.40.20">
    <property type="match status" value="1"/>
</dbReference>
<feature type="binding site" evidence="9 11">
    <location>
        <position position="57"/>
    </location>
    <ligand>
        <name>substrate</name>
    </ligand>
</feature>
<evidence type="ECO:0000256" key="8">
    <source>
        <dbReference type="ARBA" id="ARBA00023317"/>
    </source>
</evidence>
<feature type="modified residue" description="Pyruvic acid (Ser)" evidence="9 12">
    <location>
        <position position="25"/>
    </location>
</feature>
<dbReference type="AlphaFoldDB" id="A0A549SXJ8"/>
<evidence type="ECO:0000256" key="14">
    <source>
        <dbReference type="SAM" id="MobiDB-lite"/>
    </source>
</evidence>
<dbReference type="InterPro" id="IPR009010">
    <property type="entry name" value="Asp_de-COase-like_dom_sf"/>
</dbReference>
<accession>A0A549SXJ8</accession>
<evidence type="ECO:0000256" key="7">
    <source>
        <dbReference type="ARBA" id="ARBA00023270"/>
    </source>
</evidence>
<comment type="similarity">
    <text evidence="9">Belongs to the PanD family.</text>
</comment>
<comment type="pathway">
    <text evidence="9">Cofactor biosynthesis; (R)-pantothenate biosynthesis; beta-alanine from L-aspartate: step 1/1.</text>
</comment>
<evidence type="ECO:0000256" key="9">
    <source>
        <dbReference type="HAMAP-Rule" id="MF_00446"/>
    </source>
</evidence>
<dbReference type="GO" id="GO:0015940">
    <property type="term" value="P:pantothenate biosynthetic process"/>
    <property type="evidence" value="ECO:0007669"/>
    <property type="project" value="UniProtKB-UniRule"/>
</dbReference>
<keyword evidence="1 9" id="KW-0963">Cytoplasm</keyword>
<feature type="active site" description="Schiff-base intermediate with substrate; via pyruvic acid" evidence="9 10">
    <location>
        <position position="25"/>
    </location>
</feature>
<feature type="chain" id="PRO_5023419541" description="Aspartate 1-decarboxylase beta chain" evidence="9 13">
    <location>
        <begin position="1"/>
        <end position="24"/>
    </location>
</feature>
<comment type="subcellular location">
    <subcellularLocation>
        <location evidence="9">Cytoplasm</location>
    </subcellularLocation>
</comment>
<dbReference type="NCBIfam" id="TIGR00223">
    <property type="entry name" value="panD"/>
    <property type="match status" value="1"/>
</dbReference>
<evidence type="ECO:0000256" key="13">
    <source>
        <dbReference type="PIRSR" id="PIRSR006246-5"/>
    </source>
</evidence>
<dbReference type="Pfam" id="PF02261">
    <property type="entry name" value="Asp_decarbox"/>
    <property type="match status" value="1"/>
</dbReference>
<comment type="function">
    <text evidence="9">Catalyzes the pyruvoyl-dependent decarboxylation of aspartate to produce beta-alanine.</text>
</comment>
<evidence type="ECO:0000256" key="5">
    <source>
        <dbReference type="ARBA" id="ARBA00023145"/>
    </source>
</evidence>
<comment type="subunit">
    <text evidence="9">Heterooctamer of four alpha and four beta subunits.</text>
</comment>